<feature type="compositionally biased region" description="Polar residues" evidence="1">
    <location>
        <begin position="15"/>
        <end position="28"/>
    </location>
</feature>
<comment type="caution">
    <text evidence="2">The sequence shown here is derived from an EMBL/GenBank/DDBJ whole genome shotgun (WGS) entry which is preliminary data.</text>
</comment>
<accession>A0A2P5HSQ3</accession>
<name>A0A2P5HSQ3_DIAHE</name>
<dbReference type="EMBL" id="MAVT02000828">
    <property type="protein sequence ID" value="POS73282.1"/>
    <property type="molecule type" value="Genomic_DNA"/>
</dbReference>
<evidence type="ECO:0000313" key="2">
    <source>
        <dbReference type="EMBL" id="POS73282.1"/>
    </source>
</evidence>
<keyword evidence="3" id="KW-1185">Reference proteome</keyword>
<organism evidence="2 3">
    <name type="scientific">Diaporthe helianthi</name>
    <dbReference type="NCBI Taxonomy" id="158607"/>
    <lineage>
        <taxon>Eukaryota</taxon>
        <taxon>Fungi</taxon>
        <taxon>Dikarya</taxon>
        <taxon>Ascomycota</taxon>
        <taxon>Pezizomycotina</taxon>
        <taxon>Sordariomycetes</taxon>
        <taxon>Sordariomycetidae</taxon>
        <taxon>Diaporthales</taxon>
        <taxon>Diaporthaceae</taxon>
        <taxon>Diaporthe</taxon>
    </lineage>
</organism>
<proteinExistence type="predicted"/>
<protein>
    <submittedName>
        <fullName evidence="2">Uncharacterized protein</fullName>
    </submittedName>
</protein>
<sequence>MPRQAVRVVLGRSAKASSTTRLRPFSSTPKRRADDASKPPTRLDRSAAAASAISALSRPSQPSQSTEGSSPAPQRKPSSFSRNVAVPQHAAALGSRLGANVVSVQSLPKRREGGDSKPVTIRRVNFEGDDARPTQGFQRPVTRPAGSNFVRSGFAPGPNGPRFARPPAFRGQQGGKPSPRFGAGGGGKRPPPKKTGGVKKARDDEKKAKQEEKKKERDESGLKGLSEEVQAYVREQQVGGPQRLYTPSVTLESLVGWGPAVATNTALGQADMAFRSIKTLGGGRGAGEEEQSFKIDDVKKWLVANKPIYFSNVEQKRAVIETLTHDKRDKLVQRYMGAVVRRIQGDKGNNWGAFVESFKAWATELASSEKGKKLLGSGLIESGAGPEVWLKALAEDRIDARLSYLARRFKTLKTENTKEAIHKFVLRGEHPEVKYAEDVYGKLATYHAQGSTYTIADGAKFDEKIRKLIKVAPPVGQAAAAKPAAP</sequence>
<dbReference type="AlphaFoldDB" id="A0A2P5HSQ3"/>
<feature type="region of interest" description="Disordered" evidence="1">
    <location>
        <begin position="1"/>
        <end position="223"/>
    </location>
</feature>
<feature type="compositionally biased region" description="Basic and acidic residues" evidence="1">
    <location>
        <begin position="31"/>
        <end position="45"/>
    </location>
</feature>
<feature type="compositionally biased region" description="Low complexity" evidence="1">
    <location>
        <begin position="46"/>
        <end position="57"/>
    </location>
</feature>
<feature type="compositionally biased region" description="Basic residues" evidence="1">
    <location>
        <begin position="190"/>
        <end position="199"/>
    </location>
</feature>
<dbReference type="OrthoDB" id="5365739at2759"/>
<gene>
    <name evidence="2" type="ORF">DHEL01_v208328</name>
</gene>
<dbReference type="Proteomes" id="UP000094444">
    <property type="component" value="Unassembled WGS sequence"/>
</dbReference>
<feature type="compositionally biased region" description="Basic and acidic residues" evidence="1">
    <location>
        <begin position="200"/>
        <end position="221"/>
    </location>
</feature>
<evidence type="ECO:0000256" key="1">
    <source>
        <dbReference type="SAM" id="MobiDB-lite"/>
    </source>
</evidence>
<dbReference type="STRING" id="158607.A0A2P5HSQ3"/>
<reference evidence="2" key="1">
    <citation type="submission" date="2017-09" db="EMBL/GenBank/DDBJ databases">
        <title>Polyketide synthases of a Diaporthe helianthi virulent isolate.</title>
        <authorList>
            <person name="Baroncelli R."/>
        </authorList>
    </citation>
    <scope>NUCLEOTIDE SEQUENCE [LARGE SCALE GENOMIC DNA]</scope>
    <source>
        <strain evidence="2">7/96</strain>
    </source>
</reference>
<dbReference type="InParanoid" id="A0A2P5HSQ3"/>
<evidence type="ECO:0000313" key="3">
    <source>
        <dbReference type="Proteomes" id="UP000094444"/>
    </source>
</evidence>
<feature type="compositionally biased region" description="Polar residues" evidence="1">
    <location>
        <begin position="58"/>
        <end position="82"/>
    </location>
</feature>